<dbReference type="RefSeq" id="WP_381211649.1">
    <property type="nucleotide sequence ID" value="NZ_JBHSPC010000038.1"/>
</dbReference>
<evidence type="ECO:0000313" key="4">
    <source>
        <dbReference type="Proteomes" id="UP001596183"/>
    </source>
</evidence>
<reference evidence="4" key="1">
    <citation type="journal article" date="2019" name="Int. J. Syst. Evol. Microbiol.">
        <title>The Global Catalogue of Microorganisms (GCM) 10K type strain sequencing project: providing services to taxonomists for standard genome sequencing and annotation.</title>
        <authorList>
            <consortium name="The Broad Institute Genomics Platform"/>
            <consortium name="The Broad Institute Genome Sequencing Center for Infectious Disease"/>
            <person name="Wu L."/>
            <person name="Ma J."/>
        </authorList>
    </citation>
    <scope>NUCLEOTIDE SEQUENCE [LARGE SCALE GENOMIC DNA]</scope>
    <source>
        <strain evidence="4">JCM 13852</strain>
    </source>
</reference>
<feature type="domain" description="Winged helix-turn helix" evidence="2">
    <location>
        <begin position="96"/>
        <end position="155"/>
    </location>
</feature>
<dbReference type="EMBL" id="JBHSPC010000038">
    <property type="protein sequence ID" value="MFC5671486.1"/>
    <property type="molecule type" value="Genomic_DNA"/>
</dbReference>
<dbReference type="InterPro" id="IPR025959">
    <property type="entry name" value="Winged_HTH_dom"/>
</dbReference>
<sequence length="179" mass="20418">MSTTRGLTSKERQRREDRRLAAVELFDQGVPQAEIARRLGVTRQAVHHWHRLWQDGGRAALASAGPPGARSCLSPEQIETLKADLKRGAVAHGWQTERWTVPRIRVLIHESTGVWYSSLGSLWMFLHHIGFTCQRPEHRASERDEEAVRQWREQTWPRVKAPRRASTPGSSSRTNPPPP</sequence>
<dbReference type="Pfam" id="PF13384">
    <property type="entry name" value="HTH_23"/>
    <property type="match status" value="1"/>
</dbReference>
<gene>
    <name evidence="3" type="ORF">ACFP2V_15555</name>
</gene>
<dbReference type="SUPFAM" id="SSF46689">
    <property type="entry name" value="Homeodomain-like"/>
    <property type="match status" value="1"/>
</dbReference>
<evidence type="ECO:0000259" key="2">
    <source>
        <dbReference type="Pfam" id="PF13592"/>
    </source>
</evidence>
<protein>
    <submittedName>
        <fullName evidence="3">Winged helix-turn-helix domain-containing protein</fullName>
    </submittedName>
</protein>
<accession>A0ABW0XR71</accession>
<dbReference type="Pfam" id="PF13592">
    <property type="entry name" value="HTH_33"/>
    <property type="match status" value="1"/>
</dbReference>
<dbReference type="Proteomes" id="UP001596183">
    <property type="component" value="Unassembled WGS sequence"/>
</dbReference>
<organism evidence="3 4">
    <name type="scientific">Streptomyces incanus</name>
    <dbReference type="NCBI Taxonomy" id="887453"/>
    <lineage>
        <taxon>Bacteria</taxon>
        <taxon>Bacillati</taxon>
        <taxon>Actinomycetota</taxon>
        <taxon>Actinomycetes</taxon>
        <taxon>Kitasatosporales</taxon>
        <taxon>Streptomycetaceae</taxon>
        <taxon>Streptomyces</taxon>
    </lineage>
</organism>
<keyword evidence="4" id="KW-1185">Reference proteome</keyword>
<dbReference type="InterPro" id="IPR009057">
    <property type="entry name" value="Homeodomain-like_sf"/>
</dbReference>
<comment type="caution">
    <text evidence="3">The sequence shown here is derived from an EMBL/GenBank/DDBJ whole genome shotgun (WGS) entry which is preliminary data.</text>
</comment>
<name>A0ABW0XR71_9ACTN</name>
<feature type="compositionally biased region" description="Polar residues" evidence="1">
    <location>
        <begin position="167"/>
        <end position="179"/>
    </location>
</feature>
<feature type="compositionally biased region" description="Basic and acidic residues" evidence="1">
    <location>
        <begin position="138"/>
        <end position="152"/>
    </location>
</feature>
<evidence type="ECO:0000313" key="3">
    <source>
        <dbReference type="EMBL" id="MFC5671486.1"/>
    </source>
</evidence>
<feature type="region of interest" description="Disordered" evidence="1">
    <location>
        <begin position="138"/>
        <end position="179"/>
    </location>
</feature>
<evidence type="ECO:0000256" key="1">
    <source>
        <dbReference type="SAM" id="MobiDB-lite"/>
    </source>
</evidence>
<proteinExistence type="predicted"/>